<name>G7VB39_9CREN</name>
<dbReference type="InterPro" id="IPR010268">
    <property type="entry name" value="PaREP1"/>
</dbReference>
<dbReference type="KEGG" id="pyr:P186_0908"/>
<dbReference type="EMBL" id="CP003098">
    <property type="protein sequence ID" value="AET32349.1"/>
    <property type="molecule type" value="Genomic_DNA"/>
</dbReference>
<protein>
    <submittedName>
        <fullName evidence="1">PaREP1-like protein</fullName>
    </submittedName>
</protein>
<proteinExistence type="predicted"/>
<keyword evidence="2" id="KW-1185">Reference proteome</keyword>
<dbReference type="OrthoDB" id="28228at2157"/>
<dbReference type="HOGENOM" id="CLU_118419_1_0_2"/>
<dbReference type="AlphaFoldDB" id="G7VB39"/>
<sequence length="160" mass="17726">MDTALAKPWRDLDAYIQARLEEARAELRLALTLMTEGYTRNAAGKLFQAYKSYLAAAAGRRKAELAPRFKNIDKIIAHMPTRAIPEVSAALGMEKEGYVALALHQYQHSGPDPEGVMSIYPSREAAARDFCWLAARLCQALKCDEALYAEACGKYQVQSA</sequence>
<reference evidence="1 2" key="1">
    <citation type="journal article" date="2012" name="J. Bacteriol.">
        <title>Complete genome sequence of strain 1860, a crenarchaeon of the genus pyrobaculum able to grow with various electron acceptors.</title>
        <authorList>
            <person name="Mardanov A.V."/>
            <person name="Gumerov V.M."/>
            <person name="Slobodkina G.B."/>
            <person name="Beletsky A.V."/>
            <person name="Bonch-Osmolovskaya E.A."/>
            <person name="Ravin N.V."/>
            <person name="Skryabin K.G."/>
        </authorList>
    </citation>
    <scope>NUCLEOTIDE SEQUENCE [LARGE SCALE GENOMIC DNA]</scope>
    <source>
        <strain evidence="1 2">1860</strain>
    </source>
</reference>
<dbReference type="Proteomes" id="UP000005867">
    <property type="component" value="Chromosome"/>
</dbReference>
<dbReference type="GeneID" id="11595167"/>
<dbReference type="BioCyc" id="PSP1104324:GJSN-888-MONOMER"/>
<evidence type="ECO:0000313" key="2">
    <source>
        <dbReference type="Proteomes" id="UP000005867"/>
    </source>
</evidence>
<dbReference type="RefSeq" id="WP_014288177.1">
    <property type="nucleotide sequence ID" value="NC_016645.1"/>
</dbReference>
<dbReference type="STRING" id="1104324.P186_0908"/>
<accession>G7VB39</accession>
<organism evidence="1 2">
    <name type="scientific">Pyrobaculum ferrireducens</name>
    <dbReference type="NCBI Taxonomy" id="1104324"/>
    <lineage>
        <taxon>Archaea</taxon>
        <taxon>Thermoproteota</taxon>
        <taxon>Thermoprotei</taxon>
        <taxon>Thermoproteales</taxon>
        <taxon>Thermoproteaceae</taxon>
        <taxon>Pyrobaculum</taxon>
    </lineage>
</organism>
<dbReference type="eggNOG" id="arCOG03708">
    <property type="taxonomic scope" value="Archaea"/>
</dbReference>
<dbReference type="Pfam" id="PF05942">
    <property type="entry name" value="PaREP1"/>
    <property type="match status" value="1"/>
</dbReference>
<evidence type="ECO:0000313" key="1">
    <source>
        <dbReference type="EMBL" id="AET32349.1"/>
    </source>
</evidence>
<gene>
    <name evidence="1" type="ORF">P186_0908</name>
</gene>